<evidence type="ECO:0000313" key="6">
    <source>
        <dbReference type="Proteomes" id="UP001143370"/>
    </source>
</evidence>
<sequence>MTDSVLIVGAGPVGLAMALELARYRVPVRIVDAMTERSTTSRAVAIWPRTLELLERTGGGLSDELVARGNKVTVVNILSGPTRLARVELGDVDTPYPFALMLPQSVTERILLEHLERRGVRPELGVSLTGFAQDDEGVSATLRHADGRREDTRHSAMVGCDGAHSPVRHHLGLSFEGDTLGSDWAQGDFHLSGMPFPVDEFATCLHADGPAVLFPLAPGRYRVIAGLGPSTDEVAPPPTLAGFQALLDRRGPGGIVLHDTLWTTSFRINERQVERYRVGRVFLAGDAAHVHSPAGGQGMNTGMQDAVNLAWKLALVLRGLATSPRLLDSYDPERRAVGAEVIALSGRLTRLATLKNPIARQIRNAVMPFVIGLAPVRGAIEGALTETTVHYPESPLNGVSWEAGRRAGERVPPVAGETPYGAGDTPRFTLRVGASAGTPPPALRLPGDLVDPGVRPDPVASGIELIRPDGYLAMAVADGEWDQVNSYLRRLGAG</sequence>
<dbReference type="Proteomes" id="UP001143370">
    <property type="component" value="Unassembled WGS sequence"/>
</dbReference>
<dbReference type="AlphaFoldDB" id="A0A9W6MYM2"/>
<accession>A0A9W6MYM2</accession>
<evidence type="ECO:0000313" key="5">
    <source>
        <dbReference type="EMBL" id="GLK71095.1"/>
    </source>
</evidence>
<name>A0A9W6MYM2_9HYPH</name>
<reference evidence="5" key="2">
    <citation type="submission" date="2023-01" db="EMBL/GenBank/DDBJ databases">
        <authorList>
            <person name="Sun Q."/>
            <person name="Evtushenko L."/>
        </authorList>
    </citation>
    <scope>NUCLEOTIDE SEQUENCE</scope>
    <source>
        <strain evidence="5">VKM B-2484</strain>
    </source>
</reference>
<keyword evidence="2" id="KW-0285">Flavoprotein</keyword>
<dbReference type="PANTHER" id="PTHR43004">
    <property type="entry name" value="TRK SYSTEM POTASSIUM UPTAKE PROTEIN"/>
    <property type="match status" value="1"/>
</dbReference>
<dbReference type="PRINTS" id="PR00420">
    <property type="entry name" value="RNGMNOXGNASE"/>
</dbReference>
<reference evidence="5" key="1">
    <citation type="journal article" date="2014" name="Int. J. Syst. Evol. Microbiol.">
        <title>Complete genome sequence of Corynebacterium casei LMG S-19264T (=DSM 44701T), isolated from a smear-ripened cheese.</title>
        <authorList>
            <consortium name="US DOE Joint Genome Institute (JGI-PGF)"/>
            <person name="Walter F."/>
            <person name="Albersmeier A."/>
            <person name="Kalinowski J."/>
            <person name="Ruckert C."/>
        </authorList>
    </citation>
    <scope>NUCLEOTIDE SEQUENCE</scope>
    <source>
        <strain evidence="5">VKM B-2484</strain>
    </source>
</reference>
<dbReference type="GO" id="GO:0016709">
    <property type="term" value="F:oxidoreductase activity, acting on paired donors, with incorporation or reduction of molecular oxygen, NAD(P)H as one donor, and incorporation of one atom of oxygen"/>
    <property type="evidence" value="ECO:0007669"/>
    <property type="project" value="UniProtKB-ARBA"/>
</dbReference>
<evidence type="ECO:0000259" key="4">
    <source>
        <dbReference type="Pfam" id="PF01494"/>
    </source>
</evidence>
<dbReference type="SUPFAM" id="SSF51905">
    <property type="entry name" value="FAD/NAD(P)-binding domain"/>
    <property type="match status" value="1"/>
</dbReference>
<organism evidence="5 6">
    <name type="scientific">Ancylobacter dichloromethanicus</name>
    <dbReference type="NCBI Taxonomy" id="518825"/>
    <lineage>
        <taxon>Bacteria</taxon>
        <taxon>Pseudomonadati</taxon>
        <taxon>Pseudomonadota</taxon>
        <taxon>Alphaproteobacteria</taxon>
        <taxon>Hyphomicrobiales</taxon>
        <taxon>Xanthobacteraceae</taxon>
        <taxon>Ancylobacter</taxon>
    </lineage>
</organism>
<keyword evidence="6" id="KW-1185">Reference proteome</keyword>
<proteinExistence type="predicted"/>
<comment type="caution">
    <text evidence="5">The sequence shown here is derived from an EMBL/GenBank/DDBJ whole genome shotgun (WGS) entry which is preliminary data.</text>
</comment>
<dbReference type="Gene3D" id="3.50.50.60">
    <property type="entry name" value="FAD/NAD(P)-binding domain"/>
    <property type="match status" value="1"/>
</dbReference>
<feature type="domain" description="FAD-binding" evidence="4">
    <location>
        <begin position="4"/>
        <end position="343"/>
    </location>
</feature>
<dbReference type="GO" id="GO:0071949">
    <property type="term" value="F:FAD binding"/>
    <property type="evidence" value="ECO:0007669"/>
    <property type="project" value="InterPro"/>
</dbReference>
<evidence type="ECO:0000256" key="2">
    <source>
        <dbReference type="ARBA" id="ARBA00022630"/>
    </source>
</evidence>
<dbReference type="InterPro" id="IPR002938">
    <property type="entry name" value="FAD-bd"/>
</dbReference>
<gene>
    <name evidence="5" type="ORF">GCM10017643_12100</name>
</gene>
<keyword evidence="3" id="KW-0274">FAD</keyword>
<dbReference type="InterPro" id="IPR036188">
    <property type="entry name" value="FAD/NAD-bd_sf"/>
</dbReference>
<evidence type="ECO:0000256" key="3">
    <source>
        <dbReference type="ARBA" id="ARBA00022827"/>
    </source>
</evidence>
<dbReference type="Pfam" id="PF01494">
    <property type="entry name" value="FAD_binding_3"/>
    <property type="match status" value="1"/>
</dbReference>
<comment type="cofactor">
    <cofactor evidence="1">
        <name>FAD</name>
        <dbReference type="ChEBI" id="CHEBI:57692"/>
    </cofactor>
</comment>
<dbReference type="RefSeq" id="WP_213372033.1">
    <property type="nucleotide sequence ID" value="NZ_BSFJ01000005.1"/>
</dbReference>
<dbReference type="Gene3D" id="3.30.70.2450">
    <property type="match status" value="1"/>
</dbReference>
<evidence type="ECO:0000256" key="1">
    <source>
        <dbReference type="ARBA" id="ARBA00001974"/>
    </source>
</evidence>
<protein>
    <submittedName>
        <fullName evidence="5">Oxygenase</fullName>
    </submittedName>
</protein>
<dbReference type="PANTHER" id="PTHR43004:SF19">
    <property type="entry name" value="BINDING MONOOXYGENASE, PUTATIVE (JCVI)-RELATED"/>
    <property type="match status" value="1"/>
</dbReference>
<dbReference type="EMBL" id="BSFJ01000005">
    <property type="protein sequence ID" value="GLK71095.1"/>
    <property type="molecule type" value="Genomic_DNA"/>
</dbReference>
<dbReference type="InterPro" id="IPR050641">
    <property type="entry name" value="RIFMO-like"/>
</dbReference>